<keyword evidence="2" id="KW-0813">Transport</keyword>
<feature type="signal peptide" evidence="9">
    <location>
        <begin position="1"/>
        <end position="19"/>
    </location>
</feature>
<evidence type="ECO:0000256" key="4">
    <source>
        <dbReference type="ARBA" id="ARBA00022723"/>
    </source>
</evidence>
<dbReference type="GO" id="GO:0051537">
    <property type="term" value="F:2 iron, 2 sulfur cluster binding"/>
    <property type="evidence" value="ECO:0007669"/>
    <property type="project" value="UniProtKB-KW"/>
</dbReference>
<keyword evidence="7" id="KW-0411">Iron-sulfur</keyword>
<dbReference type="PROSITE" id="PS51257">
    <property type="entry name" value="PROKAR_LIPOPROTEIN"/>
    <property type="match status" value="1"/>
</dbReference>
<dbReference type="PANTHER" id="PTHR43112:SF3">
    <property type="entry name" value="FERREDOXIN-2, CHLOROPLASTIC"/>
    <property type="match status" value="1"/>
</dbReference>
<organism evidence="11 12">
    <name type="scientific">Tribonema minus</name>
    <dbReference type="NCBI Taxonomy" id="303371"/>
    <lineage>
        <taxon>Eukaryota</taxon>
        <taxon>Sar</taxon>
        <taxon>Stramenopiles</taxon>
        <taxon>Ochrophyta</taxon>
        <taxon>PX clade</taxon>
        <taxon>Xanthophyceae</taxon>
        <taxon>Tribonematales</taxon>
        <taxon>Tribonemataceae</taxon>
        <taxon>Tribonema</taxon>
    </lineage>
</organism>
<dbReference type="InterPro" id="IPR006058">
    <property type="entry name" value="2Fe2S_fd_BS"/>
</dbReference>
<evidence type="ECO:0000256" key="2">
    <source>
        <dbReference type="ARBA" id="ARBA00022448"/>
    </source>
</evidence>
<keyword evidence="5" id="KW-0249">Electron transport</keyword>
<evidence type="ECO:0000259" key="10">
    <source>
        <dbReference type="PROSITE" id="PS51085"/>
    </source>
</evidence>
<dbReference type="AlphaFoldDB" id="A0A835Z8W8"/>
<gene>
    <name evidence="11" type="ORF">JKP88DRAFT_232845</name>
</gene>
<dbReference type="CDD" id="cd00207">
    <property type="entry name" value="fer2"/>
    <property type="match status" value="1"/>
</dbReference>
<feature type="chain" id="PRO_5032797641" evidence="9">
    <location>
        <begin position="20"/>
        <end position="180"/>
    </location>
</feature>
<accession>A0A835Z8W8</accession>
<dbReference type="InterPro" id="IPR036010">
    <property type="entry name" value="2Fe-2S_ferredoxin-like_sf"/>
</dbReference>
<dbReference type="Proteomes" id="UP000664859">
    <property type="component" value="Unassembled WGS sequence"/>
</dbReference>
<dbReference type="PROSITE" id="PS51085">
    <property type="entry name" value="2FE2S_FER_2"/>
    <property type="match status" value="1"/>
</dbReference>
<comment type="similarity">
    <text evidence="1">Belongs to the 2Fe2S plant-type ferredoxin family.</text>
</comment>
<feature type="domain" description="2Fe-2S ferredoxin-type" evidence="10">
    <location>
        <begin position="59"/>
        <end position="151"/>
    </location>
</feature>
<dbReference type="SUPFAM" id="SSF54292">
    <property type="entry name" value="2Fe-2S ferredoxin-like"/>
    <property type="match status" value="1"/>
</dbReference>
<keyword evidence="9" id="KW-0732">Signal</keyword>
<keyword evidence="6" id="KW-0408">Iron</keyword>
<evidence type="ECO:0000256" key="3">
    <source>
        <dbReference type="ARBA" id="ARBA00022714"/>
    </source>
</evidence>
<dbReference type="InterPro" id="IPR012675">
    <property type="entry name" value="Beta-grasp_dom_sf"/>
</dbReference>
<evidence type="ECO:0000256" key="7">
    <source>
        <dbReference type="ARBA" id="ARBA00023014"/>
    </source>
</evidence>
<dbReference type="GO" id="GO:0046872">
    <property type="term" value="F:metal ion binding"/>
    <property type="evidence" value="ECO:0007669"/>
    <property type="project" value="UniProtKB-KW"/>
</dbReference>
<evidence type="ECO:0000256" key="8">
    <source>
        <dbReference type="ARBA" id="ARBA00034078"/>
    </source>
</evidence>
<dbReference type="PANTHER" id="PTHR43112">
    <property type="entry name" value="FERREDOXIN"/>
    <property type="match status" value="1"/>
</dbReference>
<comment type="cofactor">
    <cofactor evidence="8">
        <name>[2Fe-2S] cluster</name>
        <dbReference type="ChEBI" id="CHEBI:190135"/>
    </cofactor>
</comment>
<reference evidence="11" key="1">
    <citation type="submission" date="2021-02" db="EMBL/GenBank/DDBJ databases">
        <title>First Annotated Genome of the Yellow-green Alga Tribonema minus.</title>
        <authorList>
            <person name="Mahan K.M."/>
        </authorList>
    </citation>
    <scope>NUCLEOTIDE SEQUENCE</scope>
    <source>
        <strain evidence="11">UTEX B ZZ1240</strain>
    </source>
</reference>
<evidence type="ECO:0000256" key="9">
    <source>
        <dbReference type="SAM" id="SignalP"/>
    </source>
</evidence>
<proteinExistence type="inferred from homology"/>
<evidence type="ECO:0000256" key="1">
    <source>
        <dbReference type="ARBA" id="ARBA00007874"/>
    </source>
</evidence>
<evidence type="ECO:0000256" key="5">
    <source>
        <dbReference type="ARBA" id="ARBA00022982"/>
    </source>
</evidence>
<evidence type="ECO:0000256" key="6">
    <source>
        <dbReference type="ARBA" id="ARBA00023004"/>
    </source>
</evidence>
<keyword evidence="3" id="KW-0001">2Fe-2S</keyword>
<dbReference type="OrthoDB" id="200774at2759"/>
<dbReference type="EMBL" id="JAFCMP010000043">
    <property type="protein sequence ID" value="KAG5189902.1"/>
    <property type="molecule type" value="Genomic_DNA"/>
</dbReference>
<protein>
    <submittedName>
        <fullName evidence="11">2Fe-2S ferredoxin-type domain-containing protein</fullName>
    </submittedName>
</protein>
<dbReference type="Gene3D" id="3.10.20.30">
    <property type="match status" value="1"/>
</dbReference>
<name>A0A835Z8W8_9STRA</name>
<comment type="caution">
    <text evidence="11">The sequence shown here is derived from an EMBL/GenBank/DDBJ whole genome shotgun (WGS) entry which is preliminary data.</text>
</comment>
<keyword evidence="4" id="KW-0479">Metal-binding</keyword>
<sequence length="180" mass="19251">MRAACISVALAGLACQASGFIAAPATRVAGCTQCARASSSALRSVPLELEGKLDPSKSWEVELVLDGETKKVTVPEGTSVLEAAEMVFDDPPFSCRNGVCTTCAGFIEEGRDSHLMAVHGLGRDILATGFTLTCQTYPTGPGLKVALNKYDEVYWEQYGKHEKSELDKRAAGERKVFGLF</sequence>
<dbReference type="PROSITE" id="PS00197">
    <property type="entry name" value="2FE2S_FER_1"/>
    <property type="match status" value="1"/>
</dbReference>
<dbReference type="Pfam" id="PF00111">
    <property type="entry name" value="Fer2"/>
    <property type="match status" value="1"/>
</dbReference>
<dbReference type="InterPro" id="IPR001041">
    <property type="entry name" value="2Fe-2S_ferredoxin-type"/>
</dbReference>
<evidence type="ECO:0000313" key="12">
    <source>
        <dbReference type="Proteomes" id="UP000664859"/>
    </source>
</evidence>
<evidence type="ECO:0000313" key="11">
    <source>
        <dbReference type="EMBL" id="KAG5189902.1"/>
    </source>
</evidence>
<keyword evidence="12" id="KW-1185">Reference proteome</keyword>